<feature type="region of interest" description="Disordered" evidence="1">
    <location>
        <begin position="396"/>
        <end position="462"/>
    </location>
</feature>
<dbReference type="AlphaFoldDB" id="A0A9P0CPR3"/>
<feature type="compositionally biased region" description="Polar residues" evidence="1">
    <location>
        <begin position="414"/>
        <end position="434"/>
    </location>
</feature>
<dbReference type="PANTHER" id="PTHR46704">
    <property type="entry name" value="CXC DOMAIN-CONTAINING PROTEIN-RELATED"/>
    <property type="match status" value="1"/>
</dbReference>
<dbReference type="OrthoDB" id="6781714at2759"/>
<accession>A0A9P0CPR3</accession>
<proteinExistence type="predicted"/>
<evidence type="ECO:0000256" key="1">
    <source>
        <dbReference type="SAM" id="MobiDB-lite"/>
    </source>
</evidence>
<gene>
    <name evidence="2" type="ORF">PSYICH_LOCUS3186</name>
</gene>
<protein>
    <submittedName>
        <fullName evidence="2">Uncharacterized protein</fullName>
    </submittedName>
</protein>
<dbReference type="PANTHER" id="PTHR46704:SF9">
    <property type="entry name" value="BHLH DOMAIN-CONTAINING PROTEIN"/>
    <property type="match status" value="1"/>
</dbReference>
<organism evidence="2 3">
    <name type="scientific">Psylliodes chrysocephalus</name>
    <dbReference type="NCBI Taxonomy" id="3402493"/>
    <lineage>
        <taxon>Eukaryota</taxon>
        <taxon>Metazoa</taxon>
        <taxon>Ecdysozoa</taxon>
        <taxon>Arthropoda</taxon>
        <taxon>Hexapoda</taxon>
        <taxon>Insecta</taxon>
        <taxon>Pterygota</taxon>
        <taxon>Neoptera</taxon>
        <taxon>Endopterygota</taxon>
        <taxon>Coleoptera</taxon>
        <taxon>Polyphaga</taxon>
        <taxon>Cucujiformia</taxon>
        <taxon>Chrysomeloidea</taxon>
        <taxon>Chrysomelidae</taxon>
        <taxon>Galerucinae</taxon>
        <taxon>Alticini</taxon>
        <taxon>Psylliodes</taxon>
    </lineage>
</organism>
<feature type="compositionally biased region" description="Acidic residues" evidence="1">
    <location>
        <begin position="441"/>
        <end position="453"/>
    </location>
</feature>
<dbReference type="Proteomes" id="UP001153636">
    <property type="component" value="Chromosome 12"/>
</dbReference>
<keyword evidence="3" id="KW-1185">Reference proteome</keyword>
<name>A0A9P0CPR3_9CUCU</name>
<evidence type="ECO:0000313" key="3">
    <source>
        <dbReference type="Proteomes" id="UP001153636"/>
    </source>
</evidence>
<reference evidence="2" key="1">
    <citation type="submission" date="2022-01" db="EMBL/GenBank/DDBJ databases">
        <authorList>
            <person name="King R."/>
        </authorList>
    </citation>
    <scope>NUCLEOTIDE SEQUENCE</scope>
</reference>
<dbReference type="EMBL" id="OV651824">
    <property type="protein sequence ID" value="CAH1101951.1"/>
    <property type="molecule type" value="Genomic_DNA"/>
</dbReference>
<evidence type="ECO:0000313" key="2">
    <source>
        <dbReference type="EMBL" id="CAH1101951.1"/>
    </source>
</evidence>
<sequence length="1269" mass="145066">MSDSADKKHCVFCAQDAISNKLIKFTPEILKKCLVVMEFRRTKPARRKSRSNYSDVHLSSEKSLNDYYHAQCYKLYTAVAGTSTDDSVSGFSQATQDADIQTDKDNIAEKADFEDSNDYIGLDNDSNKANLSPKICFICEKSRKRLKGREVPIAVNRKTTIDTLKSAATEFYDVDMLEKISSYANDSEICYHKCCKDKYLRDLTAVEESDYIKSKKVRNLAYSSLCEMLEEYVIKNKECLFYEKVKSEYLRLLTEQAELVSNSIRISSFSERHLDRTFDKKIKIIYAEKKNFLASFSANFVEHKELFESMTLKETIRTVALRLREEAIDCVRTPLPDDCTAEDLIQVNSDFVCPEDIKRRPDLNTGVAFDNYDRFIETLNGKDTLHGIIFQDRVQDEHGIPPTGNDIQDFNPIQIDNYSDASLPSEESSTSNGKSTPTEESTLEESTYEESTLEEQSISSKKENVATRNHLDILALNKAPINLQEVKQLDIAWKMSHITKITDTPMWVGYHSKIIIDNSPVQIVSYLTPINDTPTNHSTVLKTLEQSQKVAQECQAPYIQVTYDLAIARISYCIQAQESPKFDNVFIHMGAFHIEMTFFKAVGTFIEECGLTNIMIDCDLIADGSVAGFIAGKNYNRCKRLHSLVSLSLQQLHFETYLENKNVTINDSVTEFLKEFMEHKDISPRIVHSETEKIITDYDQYTTDTLEGKHGKTAQFYAMYIDLINLYHIFIKSIRVGDLDLYCYALGKIVPLFFMYNQPNYSRWLVYYLNQLQHINYTHPGLRADVSRGSFGIRRTIKPFSRIPVDLTLEQTINGDAARRLTGITNLTSSISARQRWARNHGARIRIISHVLTRAGLNKNLQDVASDLKPDRMKKNRELMENFLQSIKQTANPFSYSFDQDQLYNISTGKASTPEIAASLSLETKLEPDLDKVLCFPITPVPLSLCHIDGSINKTVKSVLLQELEKTVEEVEQPPDQLDYFVVDGFFFLNTFKQVPRSFGDLSKKILHSLVNYPASHVAIIFDRYFTPSIKGYEHTLRGYTEDKHVYISGPQQKRTADFAKELKNIKFKEAFVKFLIEHWTDREMATIIGNKTIYLDHDLCYVYTATNNEVTRTVNYDLSCQDHEEADTKIVFFTCQLKEDSTVTIRTSDTDIVVIMLSNMEHLQAQLKIWIDLGVGNARRNVNISALFSKLGLPVSQALPALHALTGCDYNPAFYRRGKKKPFDIMMKSEVFQKAFADLGSETYNIEASLVTMESFICHLYGLKNYQV</sequence>